<gene>
    <name evidence="1" type="ORF">ILYODFUR_035689</name>
</gene>
<name>A0ABV0U0V7_9TELE</name>
<evidence type="ECO:0000313" key="2">
    <source>
        <dbReference type="Proteomes" id="UP001482620"/>
    </source>
</evidence>
<reference evidence="1 2" key="1">
    <citation type="submission" date="2021-06" db="EMBL/GenBank/DDBJ databases">
        <authorList>
            <person name="Palmer J.M."/>
        </authorList>
    </citation>
    <scope>NUCLEOTIDE SEQUENCE [LARGE SCALE GENOMIC DNA]</scope>
    <source>
        <strain evidence="2">if_2019</strain>
        <tissue evidence="1">Muscle</tissue>
    </source>
</reference>
<organism evidence="1 2">
    <name type="scientific">Ilyodon furcidens</name>
    <name type="common">goldbreast splitfin</name>
    <dbReference type="NCBI Taxonomy" id="33524"/>
    <lineage>
        <taxon>Eukaryota</taxon>
        <taxon>Metazoa</taxon>
        <taxon>Chordata</taxon>
        <taxon>Craniata</taxon>
        <taxon>Vertebrata</taxon>
        <taxon>Euteleostomi</taxon>
        <taxon>Actinopterygii</taxon>
        <taxon>Neopterygii</taxon>
        <taxon>Teleostei</taxon>
        <taxon>Neoteleostei</taxon>
        <taxon>Acanthomorphata</taxon>
        <taxon>Ovalentaria</taxon>
        <taxon>Atherinomorphae</taxon>
        <taxon>Cyprinodontiformes</taxon>
        <taxon>Goodeidae</taxon>
        <taxon>Ilyodon</taxon>
    </lineage>
</organism>
<sequence>MSRVCYKAKRQWKSSKLQVYRLYLKELISSLNELLKNARTNYFVNLTKIKCCLTESRTLFHHLFLLQDCNLFLNYFIDRAVSIRTRLSSPLCFIKLVYF</sequence>
<proteinExistence type="predicted"/>
<dbReference type="EMBL" id="JAHRIQ010053250">
    <property type="protein sequence ID" value="MEQ2238681.1"/>
    <property type="molecule type" value="Genomic_DNA"/>
</dbReference>
<keyword evidence="2" id="KW-1185">Reference proteome</keyword>
<protein>
    <submittedName>
        <fullName evidence="1">Uncharacterized protein</fullName>
    </submittedName>
</protein>
<accession>A0ABV0U0V7</accession>
<evidence type="ECO:0000313" key="1">
    <source>
        <dbReference type="EMBL" id="MEQ2238681.1"/>
    </source>
</evidence>
<dbReference type="Proteomes" id="UP001482620">
    <property type="component" value="Unassembled WGS sequence"/>
</dbReference>
<comment type="caution">
    <text evidence="1">The sequence shown here is derived from an EMBL/GenBank/DDBJ whole genome shotgun (WGS) entry which is preliminary data.</text>
</comment>